<dbReference type="InterPro" id="IPR053084">
    <property type="entry name" value="AKAP"/>
</dbReference>
<proteinExistence type="predicted"/>
<sequence length="198" mass="22827">RQPSEEGRWPAADAADTEAKYKHKKIMDGVSPNRKHPPESSILVNASLERHQKKKEEDPEHTEEDAPLRLASEDFTVESGKQQVEALIQMWGVRSCWRHSLDFLYVTDLEHCSMYHYRARFSAPTPREPIQHTAAVYFGVEVSKLGPPAVPPEVHFVVESNRLVNTLEKHRFRENCQLSLNLNIPPFLSLFPQLFFLK</sequence>
<dbReference type="GO" id="GO:0005952">
    <property type="term" value="C:cAMP-dependent protein kinase complex"/>
    <property type="evidence" value="ECO:0007669"/>
    <property type="project" value="TreeGrafter"/>
</dbReference>
<reference evidence="2" key="1">
    <citation type="submission" date="2025-08" db="UniProtKB">
        <authorList>
            <consortium name="Ensembl"/>
        </authorList>
    </citation>
    <scope>IDENTIFICATION</scope>
</reference>
<dbReference type="STRING" id="30732.ENSOMEP00000011348"/>
<organism evidence="2 3">
    <name type="scientific">Oryzias melastigma</name>
    <name type="common">Marine medaka</name>
    <dbReference type="NCBI Taxonomy" id="30732"/>
    <lineage>
        <taxon>Eukaryota</taxon>
        <taxon>Metazoa</taxon>
        <taxon>Chordata</taxon>
        <taxon>Craniata</taxon>
        <taxon>Vertebrata</taxon>
        <taxon>Euteleostomi</taxon>
        <taxon>Actinopterygii</taxon>
        <taxon>Neopterygii</taxon>
        <taxon>Teleostei</taxon>
        <taxon>Neoteleostei</taxon>
        <taxon>Acanthomorphata</taxon>
        <taxon>Ovalentaria</taxon>
        <taxon>Atherinomorphae</taxon>
        <taxon>Beloniformes</taxon>
        <taxon>Adrianichthyidae</taxon>
        <taxon>Oryziinae</taxon>
        <taxon>Oryzias</taxon>
    </lineage>
</organism>
<protein>
    <submittedName>
        <fullName evidence="2">Uncharacterized protein</fullName>
    </submittedName>
</protein>
<evidence type="ECO:0000256" key="1">
    <source>
        <dbReference type="SAM" id="MobiDB-lite"/>
    </source>
</evidence>
<dbReference type="Ensembl" id="ENSOMET00000018423.1">
    <property type="protein sequence ID" value="ENSOMEP00000011348.1"/>
    <property type="gene ID" value="ENSOMEG00000012647.1"/>
</dbReference>
<dbReference type="Proteomes" id="UP000261560">
    <property type="component" value="Unplaced"/>
</dbReference>
<dbReference type="InterPro" id="IPR025663">
    <property type="entry name" value="AKAP_28"/>
</dbReference>
<dbReference type="GO" id="GO:0034237">
    <property type="term" value="F:protein kinase A regulatory subunit binding"/>
    <property type="evidence" value="ECO:0007669"/>
    <property type="project" value="TreeGrafter"/>
</dbReference>
<dbReference type="PANTHER" id="PTHR35075">
    <property type="entry name" value="A-KINASE ANCHOR PROTEIN 14"/>
    <property type="match status" value="1"/>
</dbReference>
<evidence type="ECO:0000313" key="2">
    <source>
        <dbReference type="Ensembl" id="ENSOMEP00000011348.1"/>
    </source>
</evidence>
<evidence type="ECO:0000313" key="3">
    <source>
        <dbReference type="Proteomes" id="UP000261560"/>
    </source>
</evidence>
<reference evidence="2" key="2">
    <citation type="submission" date="2025-09" db="UniProtKB">
        <authorList>
            <consortium name="Ensembl"/>
        </authorList>
    </citation>
    <scope>IDENTIFICATION</scope>
</reference>
<feature type="compositionally biased region" description="Basic and acidic residues" evidence="1">
    <location>
        <begin position="48"/>
        <end position="58"/>
    </location>
</feature>
<feature type="region of interest" description="Disordered" evidence="1">
    <location>
        <begin position="1"/>
        <end position="70"/>
    </location>
</feature>
<accession>A0A3B3C212</accession>
<dbReference type="Pfam" id="PF14469">
    <property type="entry name" value="AKAP28"/>
    <property type="match status" value="1"/>
</dbReference>
<dbReference type="AlphaFoldDB" id="A0A3B3C212"/>
<dbReference type="GeneTree" id="ENSGT00940000175529"/>
<dbReference type="PANTHER" id="PTHR35075:SF1">
    <property type="entry name" value="A-KINASE ANCHOR PROTEIN 14"/>
    <property type="match status" value="1"/>
</dbReference>
<name>A0A3B3C212_ORYME</name>
<keyword evidence="3" id="KW-1185">Reference proteome</keyword>
<dbReference type="PaxDb" id="30732-ENSOMEP00000011348"/>